<dbReference type="Proteomes" id="UP001059209">
    <property type="component" value="Chromosome"/>
</dbReference>
<gene>
    <name evidence="1" type="ORF">NYZ99_01055</name>
</gene>
<keyword evidence="2" id="KW-1185">Reference proteome</keyword>
<evidence type="ECO:0000313" key="2">
    <source>
        <dbReference type="Proteomes" id="UP001059209"/>
    </source>
</evidence>
<organism evidence="1 2">
    <name type="scientific">Maribacter litopenaei</name>
    <dbReference type="NCBI Taxonomy" id="2976127"/>
    <lineage>
        <taxon>Bacteria</taxon>
        <taxon>Pseudomonadati</taxon>
        <taxon>Bacteroidota</taxon>
        <taxon>Flavobacteriia</taxon>
        <taxon>Flavobacteriales</taxon>
        <taxon>Flavobacteriaceae</taxon>
        <taxon>Maribacter</taxon>
    </lineage>
</organism>
<proteinExistence type="predicted"/>
<dbReference type="EMBL" id="CP104205">
    <property type="protein sequence ID" value="UWX55241.1"/>
    <property type="molecule type" value="Genomic_DNA"/>
</dbReference>
<accession>A0ABY5Y898</accession>
<sequence>MKAFQKPTQYGDSKHLFFQRPINRSVRDMEGKDDCFLFGIQSTLNTFKNQHMYSFKAAK</sequence>
<name>A0ABY5Y898_9FLAO</name>
<reference evidence="1" key="1">
    <citation type="submission" date="2022-09" db="EMBL/GenBank/DDBJ databases">
        <title>Maribacter litopenaei sp. nov., isolated from the intestinal tract of the Pacific White Shrimp, Litopenaeus vannamei.</title>
        <authorList>
            <person name="Kim S.Y."/>
            <person name="Hwang C.Y."/>
        </authorList>
    </citation>
    <scope>NUCLEOTIDE SEQUENCE</scope>
    <source>
        <strain evidence="1">HL-LV01</strain>
    </source>
</reference>
<dbReference type="RefSeq" id="WP_260573101.1">
    <property type="nucleotide sequence ID" value="NZ_CP104205.1"/>
</dbReference>
<evidence type="ECO:0000313" key="1">
    <source>
        <dbReference type="EMBL" id="UWX55241.1"/>
    </source>
</evidence>
<protein>
    <submittedName>
        <fullName evidence="1">Uncharacterized protein</fullName>
    </submittedName>
</protein>